<dbReference type="GO" id="GO:0005524">
    <property type="term" value="F:ATP binding"/>
    <property type="evidence" value="ECO:0007669"/>
    <property type="project" value="UniProtKB-KW"/>
</dbReference>
<evidence type="ECO:0000256" key="7">
    <source>
        <dbReference type="ARBA" id="ARBA00023239"/>
    </source>
</evidence>
<keyword evidence="5" id="KW-0067">ATP-binding</keyword>
<dbReference type="Proteomes" id="UP000799092">
    <property type="component" value="Unassembled WGS sequence"/>
</dbReference>
<dbReference type="Pfam" id="PF22700">
    <property type="entry name" value="MVD-like_N"/>
    <property type="match status" value="1"/>
</dbReference>
<comment type="similarity">
    <text evidence="1">Belongs to the diphosphomevalonate decarboxylase family.</text>
</comment>
<accession>A0A6A8DFF4</accession>
<dbReference type="InterPro" id="IPR005935">
    <property type="entry name" value="Mev_decarb"/>
</dbReference>
<dbReference type="PIRSF" id="PIRSF015950">
    <property type="entry name" value="Mev_P_decrbx"/>
    <property type="match status" value="1"/>
</dbReference>
<feature type="domain" description="Mvd1 C-terminal" evidence="8">
    <location>
        <begin position="180"/>
        <end position="306"/>
    </location>
</feature>
<dbReference type="InterPro" id="IPR053859">
    <property type="entry name" value="MVD-like_N"/>
</dbReference>
<dbReference type="AlphaFoldDB" id="A0A6A8DFF4"/>
<dbReference type="InterPro" id="IPR014721">
    <property type="entry name" value="Ribsml_uS5_D2-typ_fold_subgr"/>
</dbReference>
<keyword evidence="4" id="KW-0547">Nucleotide-binding</keyword>
<protein>
    <recommendedName>
        <fullName evidence="2">diphosphomevalonate decarboxylase</fullName>
        <ecNumber evidence="2">4.1.1.33</ecNumber>
    </recommendedName>
</protein>
<evidence type="ECO:0000256" key="5">
    <source>
        <dbReference type="ARBA" id="ARBA00022840"/>
    </source>
</evidence>
<dbReference type="InterPro" id="IPR036554">
    <property type="entry name" value="GHMP_kinase_C_sf"/>
</dbReference>
<dbReference type="EMBL" id="WJNG01000016">
    <property type="protein sequence ID" value="MRH44438.1"/>
    <property type="molecule type" value="Genomic_DNA"/>
</dbReference>
<dbReference type="NCBIfam" id="TIGR01240">
    <property type="entry name" value="mevDPdecarb"/>
    <property type="match status" value="1"/>
</dbReference>
<dbReference type="InterPro" id="IPR041431">
    <property type="entry name" value="Mvd1_C"/>
</dbReference>
<evidence type="ECO:0000256" key="2">
    <source>
        <dbReference type="ARBA" id="ARBA00012296"/>
    </source>
</evidence>
<keyword evidence="11" id="KW-1185">Reference proteome</keyword>
<evidence type="ECO:0000256" key="1">
    <source>
        <dbReference type="ARBA" id="ARBA00008831"/>
    </source>
</evidence>
<dbReference type="Gene3D" id="3.30.70.890">
    <property type="entry name" value="GHMP kinase, C-terminal domain"/>
    <property type="match status" value="1"/>
</dbReference>
<dbReference type="PANTHER" id="PTHR10977">
    <property type="entry name" value="DIPHOSPHOMEVALONATE DECARBOXYLASE"/>
    <property type="match status" value="1"/>
</dbReference>
<dbReference type="GO" id="GO:0019287">
    <property type="term" value="P:isopentenyl diphosphate biosynthetic process, mevalonate pathway"/>
    <property type="evidence" value="ECO:0007669"/>
    <property type="project" value="InterPro"/>
</dbReference>
<keyword evidence="7 10" id="KW-0456">Lyase</keyword>
<evidence type="ECO:0000313" key="11">
    <source>
        <dbReference type="Proteomes" id="UP000799092"/>
    </source>
</evidence>
<evidence type="ECO:0000256" key="6">
    <source>
        <dbReference type="ARBA" id="ARBA00023098"/>
    </source>
</evidence>
<dbReference type="SUPFAM" id="SSF55060">
    <property type="entry name" value="GHMP Kinase, C-terminal domain"/>
    <property type="match status" value="1"/>
</dbReference>
<dbReference type="OrthoDB" id="5498344at2"/>
<dbReference type="EC" id="4.1.1.33" evidence="2"/>
<evidence type="ECO:0000256" key="3">
    <source>
        <dbReference type="ARBA" id="ARBA00022516"/>
    </source>
</evidence>
<dbReference type="GO" id="GO:0004163">
    <property type="term" value="F:diphosphomevalonate decarboxylase activity"/>
    <property type="evidence" value="ECO:0007669"/>
    <property type="project" value="UniProtKB-EC"/>
</dbReference>
<keyword evidence="6" id="KW-0443">Lipid metabolism</keyword>
<gene>
    <name evidence="10" type="primary">mvaD</name>
    <name evidence="10" type="ORF">GH741_17480</name>
</gene>
<comment type="caution">
    <text evidence="10">The sequence shown here is derived from an EMBL/GenBank/DDBJ whole genome shotgun (WGS) entry which is preliminary data.</text>
</comment>
<dbReference type="InterPro" id="IPR020568">
    <property type="entry name" value="Ribosomal_Su5_D2-typ_SF"/>
</dbReference>
<sequence>MEAIAKAHTNIALIKYWGKRDESLFLPMNSSLSITLDQFYTTTAVQFCSCLNQDLFILNGNLADDAETTKISKFLDRIRELKGEKIYAIVNSNNEVPTAAGFASSASGYAALAAAATKSIGLDLDKKELSRIARQGSGSACRSIYGGYVEWEMGEKTDGSDSYAKPVMDGQEWDLSILSVLVGSKQKKVLSREGMKRTVETSPFYPGWLDTVEKDLNLAKQAIQQRDFDLLGNVVEANALKMHATTLGANPPFMYWQSGTIEVMEHVQELREAGIPAYFTIDAGPNVKVICQQKDEAAVRQALLNVKAVQDVYLCHSGPGVTYLPVSAVDNSNRLLFKKFHAAGCDSN</sequence>
<evidence type="ECO:0000313" key="10">
    <source>
        <dbReference type="EMBL" id="MRH44438.1"/>
    </source>
</evidence>
<proteinExistence type="inferred from homology"/>
<dbReference type="InterPro" id="IPR029765">
    <property type="entry name" value="Mev_diP_decarb"/>
</dbReference>
<dbReference type="GO" id="GO:0005829">
    <property type="term" value="C:cytosol"/>
    <property type="evidence" value="ECO:0007669"/>
    <property type="project" value="InterPro"/>
</dbReference>
<evidence type="ECO:0000259" key="9">
    <source>
        <dbReference type="Pfam" id="PF22700"/>
    </source>
</evidence>
<keyword evidence="3" id="KW-0444">Lipid biosynthesis</keyword>
<evidence type="ECO:0000259" key="8">
    <source>
        <dbReference type="Pfam" id="PF18376"/>
    </source>
</evidence>
<evidence type="ECO:0000256" key="4">
    <source>
        <dbReference type="ARBA" id="ARBA00022741"/>
    </source>
</evidence>
<reference evidence="10" key="1">
    <citation type="submission" date="2019-11" db="EMBL/GenBank/DDBJ databases">
        <authorList>
            <person name="Li J."/>
        </authorList>
    </citation>
    <scope>NUCLEOTIDE SEQUENCE</scope>
    <source>
        <strain evidence="10">B6B</strain>
    </source>
</reference>
<dbReference type="Gene3D" id="3.30.230.10">
    <property type="match status" value="1"/>
</dbReference>
<dbReference type="RefSeq" id="WP_153738054.1">
    <property type="nucleotide sequence ID" value="NZ_WJNG01000016.1"/>
</dbReference>
<dbReference type="Pfam" id="PF18376">
    <property type="entry name" value="MDD_C"/>
    <property type="match status" value="1"/>
</dbReference>
<dbReference type="PANTHER" id="PTHR10977:SF3">
    <property type="entry name" value="DIPHOSPHOMEVALONATE DECARBOXYLASE"/>
    <property type="match status" value="1"/>
</dbReference>
<dbReference type="FunFam" id="3.30.230.10:FF:000072">
    <property type="entry name" value="Diphosphomevalonate decarboxylase"/>
    <property type="match status" value="1"/>
</dbReference>
<feature type="domain" description="Diphosphomevalonate decarboxylase-like N-terminal" evidence="9">
    <location>
        <begin position="7"/>
        <end position="164"/>
    </location>
</feature>
<organism evidence="10 11">
    <name type="scientific">Aquibacillus halophilus</name>
    <dbReference type="NCBI Taxonomy" id="930132"/>
    <lineage>
        <taxon>Bacteria</taxon>
        <taxon>Bacillati</taxon>
        <taxon>Bacillota</taxon>
        <taxon>Bacilli</taxon>
        <taxon>Bacillales</taxon>
        <taxon>Bacillaceae</taxon>
        <taxon>Aquibacillus</taxon>
    </lineage>
</organism>
<name>A0A6A8DFF4_9BACI</name>
<dbReference type="SUPFAM" id="SSF54211">
    <property type="entry name" value="Ribosomal protein S5 domain 2-like"/>
    <property type="match status" value="1"/>
</dbReference>